<organism evidence="2 3">
    <name type="scientific">Methanosarcina barkeri str. Wiesmoor</name>
    <dbReference type="NCBI Taxonomy" id="1434109"/>
    <lineage>
        <taxon>Archaea</taxon>
        <taxon>Methanobacteriati</taxon>
        <taxon>Methanobacteriota</taxon>
        <taxon>Stenosarchaea group</taxon>
        <taxon>Methanomicrobia</taxon>
        <taxon>Methanosarcinales</taxon>
        <taxon>Methanosarcinaceae</taxon>
        <taxon>Methanosarcina</taxon>
    </lineage>
</organism>
<dbReference type="AlphaFoldDB" id="A0A0E3LLS8"/>
<protein>
    <submittedName>
        <fullName evidence="2">Uncharacterized protein</fullName>
    </submittedName>
</protein>
<dbReference type="KEGG" id="mbw:MSBRW_2543"/>
<feature type="region of interest" description="Disordered" evidence="1">
    <location>
        <begin position="62"/>
        <end position="82"/>
    </location>
</feature>
<dbReference type="Proteomes" id="UP000033038">
    <property type="component" value="Chromosome"/>
</dbReference>
<dbReference type="GeneID" id="24824103"/>
<evidence type="ECO:0000313" key="2">
    <source>
        <dbReference type="EMBL" id="AKB51796.1"/>
    </source>
</evidence>
<name>A0A0E3LLS8_METBA</name>
<dbReference type="HOGENOM" id="CLU_2550226_0_0_2"/>
<proteinExistence type="predicted"/>
<gene>
    <name evidence="2" type="ORF">MSBRW_2543</name>
</gene>
<evidence type="ECO:0000313" key="3">
    <source>
        <dbReference type="Proteomes" id="UP000033038"/>
    </source>
</evidence>
<dbReference type="EMBL" id="CP009526">
    <property type="protein sequence ID" value="AKB51796.1"/>
    <property type="molecule type" value="Genomic_DNA"/>
</dbReference>
<sequence length="82" mass="9535">MAEKKEPMTKEEDEPQQDFFMETDKKHKVSYQKPGFQIERGKLEEKGVTEVAEGITNVKLPKSTEDIPSAPLSERFHREEKL</sequence>
<evidence type="ECO:0000256" key="1">
    <source>
        <dbReference type="SAM" id="MobiDB-lite"/>
    </source>
</evidence>
<dbReference type="PATRIC" id="fig|1434109.4.peg.3307"/>
<reference evidence="2 3" key="1">
    <citation type="submission" date="2014-07" db="EMBL/GenBank/DDBJ databases">
        <title>Methanogenic archaea and the global carbon cycle.</title>
        <authorList>
            <person name="Henriksen J.R."/>
            <person name="Luke J."/>
            <person name="Reinhart S."/>
            <person name="Benedict M.N."/>
            <person name="Youngblut N.D."/>
            <person name="Metcalf M.E."/>
            <person name="Whitaker R.J."/>
            <person name="Metcalf W.W."/>
        </authorList>
    </citation>
    <scope>NUCLEOTIDE SEQUENCE [LARGE SCALE GENOMIC DNA]</scope>
    <source>
        <strain evidence="2 3">Wiesmoor</strain>
    </source>
</reference>
<accession>A0A0E3LLS8</accession>
<dbReference type="RefSeq" id="WP_011307173.1">
    <property type="nucleotide sequence ID" value="NZ_CP009526.1"/>
</dbReference>